<dbReference type="Pfam" id="PF02518">
    <property type="entry name" value="HATPase_c"/>
    <property type="match status" value="1"/>
</dbReference>
<gene>
    <name evidence="9" type="ORF">E6W99_17630</name>
</gene>
<keyword evidence="5" id="KW-0547">Nucleotide-binding</keyword>
<dbReference type="Gene3D" id="1.10.287.130">
    <property type="match status" value="1"/>
</dbReference>
<dbReference type="Proteomes" id="UP000310334">
    <property type="component" value="Unassembled WGS sequence"/>
</dbReference>
<comment type="catalytic activity">
    <reaction evidence="1">
        <text>ATP + protein L-histidine = ADP + protein N-phospho-L-histidine.</text>
        <dbReference type="EC" id="2.7.13.3"/>
    </reaction>
</comment>
<organism evidence="9 10">
    <name type="scientific">Metabacillus sediminilitoris</name>
    <dbReference type="NCBI Taxonomy" id="2567941"/>
    <lineage>
        <taxon>Bacteria</taxon>
        <taxon>Bacillati</taxon>
        <taxon>Bacillota</taxon>
        <taxon>Bacilli</taxon>
        <taxon>Bacillales</taxon>
        <taxon>Bacillaceae</taxon>
        <taxon>Metabacillus</taxon>
    </lineage>
</organism>
<accession>A0A4S4BXV5</accession>
<dbReference type="Gene3D" id="3.30.450.40">
    <property type="match status" value="1"/>
</dbReference>
<dbReference type="InterPro" id="IPR036890">
    <property type="entry name" value="HATPase_C_sf"/>
</dbReference>
<evidence type="ECO:0000256" key="3">
    <source>
        <dbReference type="ARBA" id="ARBA00022553"/>
    </source>
</evidence>
<dbReference type="InterPro" id="IPR035965">
    <property type="entry name" value="PAS-like_dom_sf"/>
</dbReference>
<dbReference type="InterPro" id="IPR004358">
    <property type="entry name" value="Sig_transdc_His_kin-like_C"/>
</dbReference>
<dbReference type="PRINTS" id="PR00344">
    <property type="entry name" value="BCTRLSENSOR"/>
</dbReference>
<dbReference type="PROSITE" id="PS50109">
    <property type="entry name" value="HIS_KIN"/>
    <property type="match status" value="1"/>
</dbReference>
<dbReference type="AlphaFoldDB" id="A0A4S4BXV5"/>
<dbReference type="InterPro" id="IPR000014">
    <property type="entry name" value="PAS"/>
</dbReference>
<dbReference type="SMART" id="SM00388">
    <property type="entry name" value="HisKA"/>
    <property type="match status" value="1"/>
</dbReference>
<dbReference type="InterPro" id="IPR003594">
    <property type="entry name" value="HATPase_dom"/>
</dbReference>
<keyword evidence="7" id="KW-0067">ATP-binding</keyword>
<dbReference type="CDD" id="cd00130">
    <property type="entry name" value="PAS"/>
    <property type="match status" value="1"/>
</dbReference>
<dbReference type="SUPFAM" id="SSF55874">
    <property type="entry name" value="ATPase domain of HSP90 chaperone/DNA topoisomerase II/histidine kinase"/>
    <property type="match status" value="1"/>
</dbReference>
<dbReference type="SUPFAM" id="SSF55785">
    <property type="entry name" value="PYP-like sensor domain (PAS domain)"/>
    <property type="match status" value="1"/>
</dbReference>
<sequence>MQIKDRYINHSHQRCLIEYKMSPDDIPVPKSCLTKSRLQQKKEHLDDVISVARKFMTKLISDLNGMAVLIVITDVEGCILEMYGDEMIKGQVQSLGLSSGITFTESELGTNCISMALDLEQPVQMIGTDHFHRCLYQSACFSAPFQHSGKISGTISVMMTAQDASSFHLGLLQSAVGSIEREVKVNKQNKKLLILNQVLIKNSRNGIIITNEVGNIIEVNPFAERVLSCKKEAIINSPIKKIPIIGEYMENVLRGHKKYEDIEITISDKIFLFDSFPIYNETNQVNGAFGQFRDITDRLMLEKQVMASEKLSAIGKISAGLAHEIRNPLTSIIGLLQLLKKQLKTNERKQVEYFRIIFSELERIKNLVNQFVLMAKPDQNEIAKSFIEMNDLIEDIITLMESQVTNKDIKIEYNVSLTEKVNIDRDKIKQVLINIIQNSLDAISHNGKIKISVNPNLHDDGIEIIIKDNGMGMDKSTLKKVSTPFFTTKENGLGLGLSMSYNIIELHKGKVRVESEKGTGTTFTIWLPRSSKNSN</sequence>
<dbReference type="GO" id="GO:0005524">
    <property type="term" value="F:ATP binding"/>
    <property type="evidence" value="ECO:0007669"/>
    <property type="project" value="UniProtKB-KW"/>
</dbReference>
<keyword evidence="6" id="KW-0418">Kinase</keyword>
<evidence type="ECO:0000256" key="5">
    <source>
        <dbReference type="ARBA" id="ARBA00022741"/>
    </source>
</evidence>
<keyword evidence="3" id="KW-0597">Phosphoprotein</keyword>
<dbReference type="InterPro" id="IPR036097">
    <property type="entry name" value="HisK_dim/P_sf"/>
</dbReference>
<evidence type="ECO:0000256" key="1">
    <source>
        <dbReference type="ARBA" id="ARBA00000085"/>
    </source>
</evidence>
<dbReference type="GO" id="GO:0000155">
    <property type="term" value="F:phosphorelay sensor kinase activity"/>
    <property type="evidence" value="ECO:0007669"/>
    <property type="project" value="InterPro"/>
</dbReference>
<reference evidence="9 10" key="1">
    <citation type="submission" date="2019-04" db="EMBL/GenBank/DDBJ databases">
        <title>Bacillus sediminilitoris sp. nov., isolated from a tidal flat sediment on the East China Sea.</title>
        <authorList>
            <person name="Wei Y."/>
            <person name="Mao H."/>
            <person name="Fang J."/>
        </authorList>
    </citation>
    <scope>NUCLEOTIDE SEQUENCE [LARGE SCALE GENOMIC DNA]</scope>
    <source>
        <strain evidence="9 10">DSL-17</strain>
    </source>
</reference>
<keyword evidence="8" id="KW-0902">Two-component regulatory system</keyword>
<dbReference type="CDD" id="cd00082">
    <property type="entry name" value="HisKA"/>
    <property type="match status" value="1"/>
</dbReference>
<keyword evidence="4" id="KW-0808">Transferase</keyword>
<dbReference type="EC" id="2.7.13.3" evidence="2"/>
<dbReference type="EMBL" id="SSNT01000013">
    <property type="protein sequence ID" value="THF77959.1"/>
    <property type="molecule type" value="Genomic_DNA"/>
</dbReference>
<evidence type="ECO:0000313" key="10">
    <source>
        <dbReference type="Proteomes" id="UP000310334"/>
    </source>
</evidence>
<protein>
    <recommendedName>
        <fullName evidence="2">histidine kinase</fullName>
        <ecNumber evidence="2">2.7.13.3</ecNumber>
    </recommendedName>
</protein>
<dbReference type="Pfam" id="PF00512">
    <property type="entry name" value="HisKA"/>
    <property type="match status" value="1"/>
</dbReference>
<evidence type="ECO:0000256" key="7">
    <source>
        <dbReference type="ARBA" id="ARBA00022840"/>
    </source>
</evidence>
<evidence type="ECO:0000256" key="8">
    <source>
        <dbReference type="ARBA" id="ARBA00023012"/>
    </source>
</evidence>
<name>A0A4S4BXV5_9BACI</name>
<dbReference type="Gene3D" id="3.30.565.10">
    <property type="entry name" value="Histidine kinase-like ATPase, C-terminal domain"/>
    <property type="match status" value="1"/>
</dbReference>
<dbReference type="Gene3D" id="3.30.450.20">
    <property type="entry name" value="PAS domain"/>
    <property type="match status" value="1"/>
</dbReference>
<dbReference type="OrthoDB" id="9784397at2"/>
<evidence type="ECO:0000256" key="4">
    <source>
        <dbReference type="ARBA" id="ARBA00022679"/>
    </source>
</evidence>
<dbReference type="SUPFAM" id="SSF47384">
    <property type="entry name" value="Homodimeric domain of signal transducing histidine kinase"/>
    <property type="match status" value="1"/>
</dbReference>
<dbReference type="InterPro" id="IPR029016">
    <property type="entry name" value="GAF-like_dom_sf"/>
</dbReference>
<dbReference type="InterPro" id="IPR003661">
    <property type="entry name" value="HisK_dim/P_dom"/>
</dbReference>
<dbReference type="SMART" id="SM00387">
    <property type="entry name" value="HATPase_c"/>
    <property type="match status" value="1"/>
</dbReference>
<dbReference type="NCBIfam" id="TIGR00229">
    <property type="entry name" value="sensory_box"/>
    <property type="match status" value="1"/>
</dbReference>
<evidence type="ECO:0000256" key="2">
    <source>
        <dbReference type="ARBA" id="ARBA00012438"/>
    </source>
</evidence>
<dbReference type="PANTHER" id="PTHR43065">
    <property type="entry name" value="SENSOR HISTIDINE KINASE"/>
    <property type="match status" value="1"/>
</dbReference>
<evidence type="ECO:0000313" key="9">
    <source>
        <dbReference type="EMBL" id="THF77959.1"/>
    </source>
</evidence>
<keyword evidence="10" id="KW-1185">Reference proteome</keyword>
<proteinExistence type="predicted"/>
<evidence type="ECO:0000256" key="6">
    <source>
        <dbReference type="ARBA" id="ARBA00022777"/>
    </source>
</evidence>
<dbReference type="InterPro" id="IPR005467">
    <property type="entry name" value="His_kinase_dom"/>
</dbReference>
<comment type="caution">
    <text evidence="9">The sequence shown here is derived from an EMBL/GenBank/DDBJ whole genome shotgun (WGS) entry which is preliminary data.</text>
</comment>
<dbReference type="PANTHER" id="PTHR43065:SF10">
    <property type="entry name" value="PEROXIDE STRESS-ACTIVATED HISTIDINE KINASE MAK3"/>
    <property type="match status" value="1"/>
</dbReference>